<feature type="region of interest" description="Disordered" evidence="1">
    <location>
        <begin position="1"/>
        <end position="31"/>
    </location>
</feature>
<accession>A0A2T3ZUD0</accession>
<dbReference type="RefSeq" id="XP_024768101.1">
    <property type="nucleotide sequence ID" value="XM_024920068.1"/>
</dbReference>
<evidence type="ECO:0000313" key="3">
    <source>
        <dbReference type="Proteomes" id="UP000241690"/>
    </source>
</evidence>
<sequence length="358" mass="41958">MSHNNQLSINNRNQRASTSVAAPQQGGHHDRPLSLYPRLHLLKMPLEVRLKIFNELWEERDFDLLLFIKDYEERHNDENPFTLALMHFIHFNKSPKVHWPNKKIPWDKYAACLGRIEQLWSYQRLHGGIRSNKPYFSVFNLMMSCKQMWEEGSLAYWRQRRLQVVITREFGEIPRGDEEEFLMSDCTSSILLGGSIGESVRVLTLRFDDKVLNCRVKHCYNVPGVIVCDRHADGSFTPKLRWAQDTIMKALKLFTNITCLELLIENNRIYELYNNMGTFDEILEYVKKERPLIKVIRFKGGQCTDLVKQWNLELDASVSGTAWSMSPCVPTCNEKVYKDHVDKFDVTPREVDQRPNFA</sequence>
<name>A0A2T3ZUD0_TRIHA</name>
<dbReference type="GeneID" id="36628637"/>
<dbReference type="AlphaFoldDB" id="A0A2T3ZUD0"/>
<organism evidence="2 3">
    <name type="scientific">Trichoderma harzianum CBS 226.95</name>
    <dbReference type="NCBI Taxonomy" id="983964"/>
    <lineage>
        <taxon>Eukaryota</taxon>
        <taxon>Fungi</taxon>
        <taxon>Dikarya</taxon>
        <taxon>Ascomycota</taxon>
        <taxon>Pezizomycotina</taxon>
        <taxon>Sordariomycetes</taxon>
        <taxon>Hypocreomycetidae</taxon>
        <taxon>Hypocreales</taxon>
        <taxon>Hypocreaceae</taxon>
        <taxon>Trichoderma</taxon>
    </lineage>
</organism>
<keyword evidence="3" id="KW-1185">Reference proteome</keyword>
<feature type="compositionally biased region" description="Polar residues" evidence="1">
    <location>
        <begin position="1"/>
        <end position="22"/>
    </location>
</feature>
<reference evidence="2 3" key="1">
    <citation type="submission" date="2016-07" db="EMBL/GenBank/DDBJ databases">
        <title>Multiple horizontal gene transfer events from other fungi enriched the ability of initially mycotrophic Trichoderma (Ascomycota) to feed on dead plant biomass.</title>
        <authorList>
            <consortium name="DOE Joint Genome Institute"/>
            <person name="Aerts A."/>
            <person name="Atanasova L."/>
            <person name="Chenthamara K."/>
            <person name="Zhang J."/>
            <person name="Grujic M."/>
            <person name="Henrissat B."/>
            <person name="Kuo A."/>
            <person name="Salamov A."/>
            <person name="Lipzen A."/>
            <person name="Labutti K."/>
            <person name="Barry K."/>
            <person name="Miao Y."/>
            <person name="Rahimi M.J."/>
            <person name="Shen Q."/>
            <person name="Grigoriev I.V."/>
            <person name="Kubicek C.P."/>
            <person name="Druzhinina I.S."/>
        </authorList>
    </citation>
    <scope>NUCLEOTIDE SEQUENCE [LARGE SCALE GENOMIC DNA]</scope>
    <source>
        <strain evidence="2 3">CBS 226.95</strain>
    </source>
</reference>
<protein>
    <submittedName>
        <fullName evidence="2">Uncharacterized protein</fullName>
    </submittedName>
</protein>
<gene>
    <name evidence="2" type="ORF">M431DRAFT_513657</name>
</gene>
<evidence type="ECO:0000313" key="2">
    <source>
        <dbReference type="EMBL" id="PTB48424.1"/>
    </source>
</evidence>
<dbReference type="Proteomes" id="UP000241690">
    <property type="component" value="Unassembled WGS sequence"/>
</dbReference>
<proteinExistence type="predicted"/>
<evidence type="ECO:0000256" key="1">
    <source>
        <dbReference type="SAM" id="MobiDB-lite"/>
    </source>
</evidence>
<dbReference type="EMBL" id="KZ679699">
    <property type="protein sequence ID" value="PTB48424.1"/>
    <property type="molecule type" value="Genomic_DNA"/>
</dbReference>